<dbReference type="STRING" id="35622.SAMN04489764_2998"/>
<dbReference type="InterPro" id="IPR046778">
    <property type="entry name" value="UPF0758_N"/>
</dbReference>
<evidence type="ECO:0000256" key="4">
    <source>
        <dbReference type="ARBA" id="ARBA00022801"/>
    </source>
</evidence>
<organism evidence="9 10">
    <name type="scientific">Thermostaphylospora chromogena</name>
    <dbReference type="NCBI Taxonomy" id="35622"/>
    <lineage>
        <taxon>Bacteria</taxon>
        <taxon>Bacillati</taxon>
        <taxon>Actinomycetota</taxon>
        <taxon>Actinomycetes</taxon>
        <taxon>Streptosporangiales</taxon>
        <taxon>Thermomonosporaceae</taxon>
        <taxon>Thermostaphylospora</taxon>
    </lineage>
</organism>
<sequence>MKRPAPARLPGHERLDGDVAARLSVASDRRSADTSSIRGVPMRVKDMPAADRPRERLLTAGPAALADRELLALLLGSGGRGVNAVELASLLIAHCGDLAEVGRADVHRLLAVPGIGPAKAARVAAAFDLVRRARSAPERARVTCSADLAAVAAPLLRGFTHERVVVVVCDTGGRVVRTAVVSSGGADHCPVSVRDILAKVLASGGAAFGLAHNHPGGTLEPSPSDLELTARLRRAAETVAVDFLDHLIVTDHAWRRVP</sequence>
<dbReference type="PANTHER" id="PTHR30471:SF3">
    <property type="entry name" value="UPF0758 PROTEIN YEES-RELATED"/>
    <property type="match status" value="1"/>
</dbReference>
<comment type="similarity">
    <text evidence="1 7">Belongs to the UPF0758 family.</text>
</comment>
<dbReference type="SUPFAM" id="SSF102712">
    <property type="entry name" value="JAB1/MPN domain"/>
    <property type="match status" value="1"/>
</dbReference>
<dbReference type="RefSeq" id="WP_242659304.1">
    <property type="nucleotide sequence ID" value="NZ_FNKK01000002.1"/>
</dbReference>
<evidence type="ECO:0000256" key="7">
    <source>
        <dbReference type="RuleBase" id="RU003797"/>
    </source>
</evidence>
<keyword evidence="3" id="KW-0479">Metal-binding</keyword>
<keyword evidence="5" id="KW-0862">Zinc</keyword>
<evidence type="ECO:0000256" key="3">
    <source>
        <dbReference type="ARBA" id="ARBA00022723"/>
    </source>
</evidence>
<dbReference type="AlphaFoldDB" id="A0A1H1FHM8"/>
<evidence type="ECO:0000256" key="1">
    <source>
        <dbReference type="ARBA" id="ARBA00010243"/>
    </source>
</evidence>
<dbReference type="NCBIfam" id="TIGR00608">
    <property type="entry name" value="radc"/>
    <property type="match status" value="1"/>
</dbReference>
<dbReference type="PROSITE" id="PS50249">
    <property type="entry name" value="MPN"/>
    <property type="match status" value="1"/>
</dbReference>
<dbReference type="GO" id="GO:0046872">
    <property type="term" value="F:metal ion binding"/>
    <property type="evidence" value="ECO:0007669"/>
    <property type="project" value="UniProtKB-KW"/>
</dbReference>
<dbReference type="Pfam" id="PF04002">
    <property type="entry name" value="RadC"/>
    <property type="match status" value="1"/>
</dbReference>
<evidence type="ECO:0000259" key="8">
    <source>
        <dbReference type="PROSITE" id="PS50249"/>
    </source>
</evidence>
<evidence type="ECO:0000256" key="2">
    <source>
        <dbReference type="ARBA" id="ARBA00022670"/>
    </source>
</evidence>
<reference evidence="9 10" key="1">
    <citation type="submission" date="2016-10" db="EMBL/GenBank/DDBJ databases">
        <authorList>
            <person name="de Groot N.N."/>
        </authorList>
    </citation>
    <scope>NUCLEOTIDE SEQUENCE [LARGE SCALE GENOMIC DNA]</scope>
    <source>
        <strain evidence="9 10">DSM 43794</strain>
    </source>
</reference>
<dbReference type="GO" id="GO:0008237">
    <property type="term" value="F:metallopeptidase activity"/>
    <property type="evidence" value="ECO:0007669"/>
    <property type="project" value="UniProtKB-KW"/>
</dbReference>
<dbReference type="CDD" id="cd08071">
    <property type="entry name" value="MPN_DUF2466"/>
    <property type="match status" value="1"/>
</dbReference>
<name>A0A1H1FHM8_9ACTN</name>
<dbReference type="InterPro" id="IPR025657">
    <property type="entry name" value="RadC_JAB"/>
</dbReference>
<dbReference type="PANTHER" id="PTHR30471">
    <property type="entry name" value="DNA REPAIR PROTEIN RADC"/>
    <property type="match status" value="1"/>
</dbReference>
<dbReference type="Proteomes" id="UP000217103">
    <property type="component" value="Unassembled WGS sequence"/>
</dbReference>
<dbReference type="EMBL" id="FNKK01000002">
    <property type="protein sequence ID" value="SDR00532.1"/>
    <property type="molecule type" value="Genomic_DNA"/>
</dbReference>
<proteinExistence type="inferred from homology"/>
<evidence type="ECO:0000256" key="5">
    <source>
        <dbReference type="ARBA" id="ARBA00022833"/>
    </source>
</evidence>
<dbReference type="Gene3D" id="1.10.150.20">
    <property type="entry name" value="5' to 3' exonuclease, C-terminal subdomain"/>
    <property type="match status" value="1"/>
</dbReference>
<dbReference type="SUPFAM" id="SSF47781">
    <property type="entry name" value="RuvA domain 2-like"/>
    <property type="match status" value="1"/>
</dbReference>
<dbReference type="GO" id="GO:0006508">
    <property type="term" value="P:proteolysis"/>
    <property type="evidence" value="ECO:0007669"/>
    <property type="project" value="UniProtKB-KW"/>
</dbReference>
<keyword evidence="6" id="KW-0482">Metalloprotease</keyword>
<dbReference type="InterPro" id="IPR001405">
    <property type="entry name" value="UPF0758"/>
</dbReference>
<dbReference type="InterPro" id="IPR010994">
    <property type="entry name" value="RuvA_2-like"/>
</dbReference>
<dbReference type="InterPro" id="IPR037518">
    <property type="entry name" value="MPN"/>
</dbReference>
<protein>
    <submittedName>
        <fullName evidence="9">DNA replication and repair protein RadC</fullName>
    </submittedName>
</protein>
<keyword evidence="2" id="KW-0645">Protease</keyword>
<dbReference type="Gene3D" id="3.40.140.10">
    <property type="entry name" value="Cytidine Deaminase, domain 2"/>
    <property type="match status" value="1"/>
</dbReference>
<keyword evidence="4" id="KW-0378">Hydrolase</keyword>
<keyword evidence="10" id="KW-1185">Reference proteome</keyword>
<evidence type="ECO:0000313" key="10">
    <source>
        <dbReference type="Proteomes" id="UP000217103"/>
    </source>
</evidence>
<dbReference type="Pfam" id="PF20582">
    <property type="entry name" value="UPF0758_N"/>
    <property type="match status" value="1"/>
</dbReference>
<evidence type="ECO:0000256" key="6">
    <source>
        <dbReference type="ARBA" id="ARBA00023049"/>
    </source>
</evidence>
<feature type="domain" description="MPN" evidence="8">
    <location>
        <begin position="140"/>
        <end position="258"/>
    </location>
</feature>
<evidence type="ECO:0000313" key="9">
    <source>
        <dbReference type="EMBL" id="SDR00532.1"/>
    </source>
</evidence>
<accession>A0A1H1FHM8</accession>
<gene>
    <name evidence="9" type="ORF">SAMN04489764_2998</name>
</gene>